<comment type="similarity">
    <text evidence="2">Belongs to the VPS26 family.</text>
</comment>
<dbReference type="EnsemblMetazoa" id="CLYHEMT008861.1">
    <property type="protein sequence ID" value="CLYHEMP008861.1"/>
    <property type="gene ID" value="CLYHEMG008861"/>
</dbReference>
<proteinExistence type="inferred from homology"/>
<comment type="subunit">
    <text evidence="6">Component of the commander complex that is essential for endosomal recycling of transmembrane cargos; the commander complex is composed of the CCC subcomplex and the retriever subcomplex. Component of the heterotrimeric retriever complex consisting of VPS26C, VPS29 and VPS35L; within the complex interacts with VPS35L. Interacts with SNX17 (via C-terminus); the interaction is direct and associates SNX17 with the retriever complex. Interacts with SNX31; the interaction is direct.</text>
</comment>
<evidence type="ECO:0000256" key="5">
    <source>
        <dbReference type="ARBA" id="ARBA00093280"/>
    </source>
</evidence>
<sequence length="252" mass="28099">PKNSSKMFGEKEKITGTVIVIGRGEVVHSGISLSLEGTVNMQLSAKSVGMFEAFYNSVKPITVLNTILELVKPGKLPSGTTEIPFEIPIRHLKNKTLFESYHGVFINIQYLIKCDMKRSLLNKDLSKSTEFIIEDQPNKIEEQSKKIAFSINPDSISVSKKNLRIPKFSIKGHIDSTNCNILKPFTGELIVENSEVAIKSIEVQLVRVETCGCAEGYAKDATEIQNLQVGCAFLIFYETNFIKRNEPLLILS</sequence>
<dbReference type="GO" id="GO:0005768">
    <property type="term" value="C:endosome"/>
    <property type="evidence" value="ECO:0007669"/>
    <property type="project" value="UniProtKB-SubCell"/>
</dbReference>
<evidence type="ECO:0000256" key="4">
    <source>
        <dbReference type="ARBA" id="ARBA00067597"/>
    </source>
</evidence>
<protein>
    <recommendedName>
        <fullName evidence="4">Vacuolar protein sorting-associated protein 26C</fullName>
    </recommendedName>
</protein>
<dbReference type="Pfam" id="PF03643">
    <property type="entry name" value="Vps26"/>
    <property type="match status" value="1"/>
</dbReference>
<dbReference type="InterPro" id="IPR028934">
    <property type="entry name" value="Vps26-related"/>
</dbReference>
<name>A0A7M5WL73_9CNID</name>
<keyword evidence="3" id="KW-0967">Endosome</keyword>
<evidence type="ECO:0000256" key="1">
    <source>
        <dbReference type="ARBA" id="ARBA00004177"/>
    </source>
</evidence>
<dbReference type="FunFam" id="2.60.40.640:FF:000009">
    <property type="entry name" value="Down syndrome critical region protein 3"/>
    <property type="match status" value="1"/>
</dbReference>
<dbReference type="AlphaFoldDB" id="A0A7M5WL73"/>
<dbReference type="InterPro" id="IPR014752">
    <property type="entry name" value="Arrestin-like_C"/>
</dbReference>
<accession>A0A7M5WL73</accession>
<dbReference type="Gene3D" id="2.60.40.640">
    <property type="match status" value="2"/>
</dbReference>
<evidence type="ECO:0000256" key="6">
    <source>
        <dbReference type="ARBA" id="ARBA00093474"/>
    </source>
</evidence>
<organism evidence="7 8">
    <name type="scientific">Clytia hemisphaerica</name>
    <dbReference type="NCBI Taxonomy" id="252671"/>
    <lineage>
        <taxon>Eukaryota</taxon>
        <taxon>Metazoa</taxon>
        <taxon>Cnidaria</taxon>
        <taxon>Hydrozoa</taxon>
        <taxon>Hydroidolina</taxon>
        <taxon>Leptothecata</taxon>
        <taxon>Obeliida</taxon>
        <taxon>Clytiidae</taxon>
        <taxon>Clytia</taxon>
    </lineage>
</organism>
<dbReference type="PANTHER" id="PTHR12233">
    <property type="entry name" value="VACUOLAR PROTEIN SORTING 26 RELATED"/>
    <property type="match status" value="1"/>
</dbReference>
<evidence type="ECO:0000256" key="2">
    <source>
        <dbReference type="ARBA" id="ARBA00009100"/>
    </source>
</evidence>
<evidence type="ECO:0000313" key="7">
    <source>
        <dbReference type="EnsemblMetazoa" id="CLYHEMP008861.1"/>
    </source>
</evidence>
<evidence type="ECO:0000256" key="3">
    <source>
        <dbReference type="ARBA" id="ARBA00022753"/>
    </source>
</evidence>
<comment type="subcellular location">
    <subcellularLocation>
        <location evidence="1">Endosome</location>
    </subcellularLocation>
</comment>
<evidence type="ECO:0000313" key="8">
    <source>
        <dbReference type="Proteomes" id="UP000594262"/>
    </source>
</evidence>
<comment type="function">
    <text evidence="5">Component of the commander complex that is essential for endosomal recycling of transmembrane cargos; the commander complex is composed of the CCC subcomplex and the retriever subcomplex. Component of the retriever complex, which is a heterotrimeric complex related to retromer cargo-selective complex (CSC) and essential for retromer-independent retrieval and recycling of numerous cargos such as integrin alpha-5/beta-1 (ITGA5:ITGB1). The recruitment of the retriever complex to the endosomal membrane involves CCC and WASH complexes. In the endosomes, drives the retriever and recycling of NxxY-motif-containing cargo proteins by coupling to SNX17, a cargo essential for the homeostatic maintenance of numerous cell surface proteins associated with processes that include cell migration, cell adhesion, nutrient supply and cell signaling.</text>
</comment>
<dbReference type="OrthoDB" id="10263384at2759"/>
<dbReference type="Proteomes" id="UP000594262">
    <property type="component" value="Unplaced"/>
</dbReference>
<dbReference type="GO" id="GO:0006886">
    <property type="term" value="P:intracellular protein transport"/>
    <property type="evidence" value="ECO:0007669"/>
    <property type="project" value="InterPro"/>
</dbReference>
<reference evidence="7" key="1">
    <citation type="submission" date="2021-01" db="UniProtKB">
        <authorList>
            <consortium name="EnsemblMetazoa"/>
        </authorList>
    </citation>
    <scope>IDENTIFICATION</scope>
</reference>
<keyword evidence="8" id="KW-1185">Reference proteome</keyword>